<dbReference type="InterPro" id="IPR036396">
    <property type="entry name" value="Cyt_P450_sf"/>
</dbReference>
<proteinExistence type="predicted"/>
<dbReference type="GO" id="GO:0005506">
    <property type="term" value="F:iron ion binding"/>
    <property type="evidence" value="ECO:0007669"/>
    <property type="project" value="InterPro"/>
</dbReference>
<dbReference type="EMBL" id="JAABOA010000431">
    <property type="protein sequence ID" value="KAF9584370.1"/>
    <property type="molecule type" value="Genomic_DNA"/>
</dbReference>
<gene>
    <name evidence="1" type="ORF">BGW38_006702</name>
</gene>
<comment type="caution">
    <text evidence="1">The sequence shown here is derived from an EMBL/GenBank/DDBJ whole genome shotgun (WGS) entry which is preliminary data.</text>
</comment>
<name>A0A9P6FYZ8_9FUNG</name>
<keyword evidence="2" id="KW-1185">Reference proteome</keyword>
<evidence type="ECO:0000313" key="2">
    <source>
        <dbReference type="Proteomes" id="UP000780801"/>
    </source>
</evidence>
<accession>A0A9P6FYZ8</accession>
<dbReference type="GO" id="GO:0016705">
    <property type="term" value="F:oxidoreductase activity, acting on paired donors, with incorporation or reduction of molecular oxygen"/>
    <property type="evidence" value="ECO:0007669"/>
    <property type="project" value="InterPro"/>
</dbReference>
<dbReference type="Gene3D" id="1.10.630.10">
    <property type="entry name" value="Cytochrome P450"/>
    <property type="match status" value="1"/>
</dbReference>
<protein>
    <submittedName>
        <fullName evidence="1">Uncharacterized protein</fullName>
    </submittedName>
</protein>
<dbReference type="GO" id="GO:0004497">
    <property type="term" value="F:monooxygenase activity"/>
    <property type="evidence" value="ECO:0007669"/>
    <property type="project" value="InterPro"/>
</dbReference>
<dbReference type="GO" id="GO:0020037">
    <property type="term" value="F:heme binding"/>
    <property type="evidence" value="ECO:0007669"/>
    <property type="project" value="InterPro"/>
</dbReference>
<feature type="non-terminal residue" evidence="1">
    <location>
        <position position="109"/>
    </location>
</feature>
<sequence length="109" mass="12262">MHYTLILGTATAAAAIAYAFKPKKPKTELEEKSVEIPIPPHYLPFQIDMIVPFIVRILLGGDELDGIHEMVKKYGTTMNFRSAGQDFIIVIEPSSIQHVLAKHQPNYEK</sequence>
<organism evidence="1 2">
    <name type="scientific">Lunasporangiospora selenospora</name>
    <dbReference type="NCBI Taxonomy" id="979761"/>
    <lineage>
        <taxon>Eukaryota</taxon>
        <taxon>Fungi</taxon>
        <taxon>Fungi incertae sedis</taxon>
        <taxon>Mucoromycota</taxon>
        <taxon>Mortierellomycotina</taxon>
        <taxon>Mortierellomycetes</taxon>
        <taxon>Mortierellales</taxon>
        <taxon>Mortierellaceae</taxon>
        <taxon>Lunasporangiospora</taxon>
    </lineage>
</organism>
<evidence type="ECO:0000313" key="1">
    <source>
        <dbReference type="EMBL" id="KAF9584370.1"/>
    </source>
</evidence>
<dbReference type="AlphaFoldDB" id="A0A9P6FYZ8"/>
<reference evidence="1" key="1">
    <citation type="journal article" date="2020" name="Fungal Divers.">
        <title>Resolving the Mortierellaceae phylogeny through synthesis of multi-gene phylogenetics and phylogenomics.</title>
        <authorList>
            <person name="Vandepol N."/>
            <person name="Liber J."/>
            <person name="Desiro A."/>
            <person name="Na H."/>
            <person name="Kennedy M."/>
            <person name="Barry K."/>
            <person name="Grigoriev I.V."/>
            <person name="Miller A.N."/>
            <person name="O'Donnell K."/>
            <person name="Stajich J.E."/>
            <person name="Bonito G."/>
        </authorList>
    </citation>
    <scope>NUCLEOTIDE SEQUENCE</scope>
    <source>
        <strain evidence="1">KOD1015</strain>
    </source>
</reference>
<dbReference type="Proteomes" id="UP000780801">
    <property type="component" value="Unassembled WGS sequence"/>
</dbReference>